<reference evidence="3" key="1">
    <citation type="journal article" date="2020" name="Mol. Plant Microbe">
        <title>Rhizobial microsymbionts of the narrowly endemic Oxytropis species growing in Kamchatka are characterized by significant genetic diversity and possess a set of genes that are associated with T3SS and T6SS secretion systems and can affect the development of symbiosis.</title>
        <authorList>
            <person name="Safronova V."/>
            <person name="Guro P."/>
            <person name="Sazanova A."/>
            <person name="Kuznetsova I."/>
            <person name="Belimov A."/>
            <person name="Yakubov V."/>
            <person name="Chirak E."/>
            <person name="Afonin A."/>
            <person name="Gogolev Y."/>
            <person name="Andronov E."/>
            <person name="Tikhonovich I."/>
        </authorList>
    </citation>
    <scope>NUCLEOTIDE SEQUENCE [LARGE SCALE GENOMIC DNA]</scope>
    <source>
        <strain evidence="3">583</strain>
    </source>
</reference>
<sequence length="350" mass="37294">MKTRKTFLVFLALLAASVATAEAKTAISQVCSRKSAPIGLPAGNPPRIHQIAADASSDVAKAALKLAFAIENGVPDPYIAVTGNFDGQGMSLGLIQFNFGGSIQTVFGSIGHEVYSRTMPTWGDLFYDAVHAKKPALAIQQVLAMQIGSGRTWRVKTDARSEIEAFLGSSEGRAAQDAGVAKVYRSAFSRAVQWAAARGAPQPTPREIATFVDNEVFSGGNLGGIWIQQAKAFRSSFGDDGEMVAFVTNWLKSCPYSGPELLYGRDDARRNAVEWPKAVPLGTKLSDDRALLFAFGFLRALTANGPPRQGNQPEQHGIFKAQVVERRGLTALGAGTANGIQWPGGILDTP</sequence>
<evidence type="ECO:0008006" key="4">
    <source>
        <dbReference type="Google" id="ProtNLM"/>
    </source>
</evidence>
<accession>A0A7G6T078</accession>
<evidence type="ECO:0000313" key="2">
    <source>
        <dbReference type="EMBL" id="QND60160.1"/>
    </source>
</evidence>
<gene>
    <name evidence="2" type="ORF">HB778_29155</name>
</gene>
<proteinExistence type="predicted"/>
<keyword evidence="1" id="KW-0732">Signal</keyword>
<protein>
    <recommendedName>
        <fullName evidence="4">Transglycosylase SLT domain-containing protein</fullName>
    </recommendedName>
</protein>
<feature type="chain" id="PRO_5029011640" description="Transglycosylase SLT domain-containing protein" evidence="1">
    <location>
        <begin position="22"/>
        <end position="350"/>
    </location>
</feature>
<dbReference type="RefSeq" id="WP_183458932.1">
    <property type="nucleotide sequence ID" value="NZ_CP050296.1"/>
</dbReference>
<evidence type="ECO:0000313" key="3">
    <source>
        <dbReference type="Proteomes" id="UP000515465"/>
    </source>
</evidence>
<feature type="signal peptide" evidence="1">
    <location>
        <begin position="1"/>
        <end position="21"/>
    </location>
</feature>
<dbReference type="Proteomes" id="UP000515465">
    <property type="component" value="Chromosome"/>
</dbReference>
<dbReference type="AlphaFoldDB" id="A0A7G6T078"/>
<evidence type="ECO:0000256" key="1">
    <source>
        <dbReference type="SAM" id="SignalP"/>
    </source>
</evidence>
<name>A0A7G6T078_9HYPH</name>
<dbReference type="EMBL" id="CP050296">
    <property type="protein sequence ID" value="QND60160.1"/>
    <property type="molecule type" value="Genomic_DNA"/>
</dbReference>
<organism evidence="2 3">
    <name type="scientific">Mesorhizobium huakuii</name>
    <dbReference type="NCBI Taxonomy" id="28104"/>
    <lineage>
        <taxon>Bacteria</taxon>
        <taxon>Pseudomonadati</taxon>
        <taxon>Pseudomonadota</taxon>
        <taxon>Alphaproteobacteria</taxon>
        <taxon>Hyphomicrobiales</taxon>
        <taxon>Phyllobacteriaceae</taxon>
        <taxon>Mesorhizobium</taxon>
    </lineage>
</organism>